<keyword evidence="3" id="KW-1185">Reference proteome</keyword>
<dbReference type="Pfam" id="PF14111">
    <property type="entry name" value="DUF4283"/>
    <property type="match status" value="1"/>
</dbReference>
<protein>
    <recommendedName>
        <fullName evidence="1">DUF4283 domain-containing protein</fullName>
    </recommendedName>
</protein>
<evidence type="ECO:0000259" key="1">
    <source>
        <dbReference type="Pfam" id="PF14111"/>
    </source>
</evidence>
<dbReference type="Proteomes" id="UP000829196">
    <property type="component" value="Unassembled WGS sequence"/>
</dbReference>
<sequence>MPPSILRDPEFFGGVSHSKSFLQALAGSTSSSPDLKRSTFRGLPALLVSDDEIRALAEPFRFSLVGFFPGKRPPLDAIRKKIFNLKLNGNVSVTVLDSTHILIKLENDLDYCRIFCHRSYLVFNCYMKITKWTPTLDIGVESPIIPIWISFPHLRPHFFAPRILFGLGELFGKPLKIDEATSVGSRPSIARVLVEIDITKNYPKQVWLGSDLLGYAQEVVFDDFPHFCGVCKKLGHISGKCSSDTIPVFHSVKERPMEISAQLDGVNDIKGVNADVGNVDEVNSVGKNRLSVDPVGCATDIGLSQDNLDGSVELNLGNGVPLVADKSLLSPVALPFIPVLDGGGRQGVILESSAIAVVTEVNNDNMNVDISDSLPTHDLNSIGAVKVIEIEEGGAGDDMLAGVEPNGLEVLCPSLIAEEGNSVVEIPVKAVDTHVMADWVGKHSGKDIRDRNSWLNDSSEEEVFSESSESDIDFSLVRSSNAKRGKFWGRGRRKR</sequence>
<dbReference type="PANTHER" id="PTHR31286:SF179">
    <property type="entry name" value="RNASE H TYPE-1 DOMAIN-CONTAINING PROTEIN"/>
    <property type="match status" value="1"/>
</dbReference>
<name>A0A8T3B0P1_DENNO</name>
<organism evidence="2 3">
    <name type="scientific">Dendrobium nobile</name>
    <name type="common">Orchid</name>
    <dbReference type="NCBI Taxonomy" id="94219"/>
    <lineage>
        <taxon>Eukaryota</taxon>
        <taxon>Viridiplantae</taxon>
        <taxon>Streptophyta</taxon>
        <taxon>Embryophyta</taxon>
        <taxon>Tracheophyta</taxon>
        <taxon>Spermatophyta</taxon>
        <taxon>Magnoliopsida</taxon>
        <taxon>Liliopsida</taxon>
        <taxon>Asparagales</taxon>
        <taxon>Orchidaceae</taxon>
        <taxon>Epidendroideae</taxon>
        <taxon>Malaxideae</taxon>
        <taxon>Dendrobiinae</taxon>
        <taxon>Dendrobium</taxon>
    </lineage>
</organism>
<evidence type="ECO:0000313" key="2">
    <source>
        <dbReference type="EMBL" id="KAI0501920.1"/>
    </source>
</evidence>
<dbReference type="InterPro" id="IPR025558">
    <property type="entry name" value="DUF4283"/>
</dbReference>
<comment type="caution">
    <text evidence="2">The sequence shown here is derived from an EMBL/GenBank/DDBJ whole genome shotgun (WGS) entry which is preliminary data.</text>
</comment>
<dbReference type="EMBL" id="JAGYWB010000012">
    <property type="protein sequence ID" value="KAI0501920.1"/>
    <property type="molecule type" value="Genomic_DNA"/>
</dbReference>
<dbReference type="AlphaFoldDB" id="A0A8T3B0P1"/>
<accession>A0A8T3B0P1</accession>
<dbReference type="PANTHER" id="PTHR31286">
    <property type="entry name" value="GLYCINE-RICH CELL WALL STRUCTURAL PROTEIN 1.8-LIKE"/>
    <property type="match status" value="1"/>
</dbReference>
<proteinExistence type="predicted"/>
<feature type="domain" description="DUF4283" evidence="1">
    <location>
        <begin position="58"/>
        <end position="137"/>
    </location>
</feature>
<gene>
    <name evidence="2" type="ORF">KFK09_016865</name>
</gene>
<dbReference type="InterPro" id="IPR040256">
    <property type="entry name" value="At4g02000-like"/>
</dbReference>
<evidence type="ECO:0000313" key="3">
    <source>
        <dbReference type="Proteomes" id="UP000829196"/>
    </source>
</evidence>
<reference evidence="2" key="1">
    <citation type="journal article" date="2022" name="Front. Genet.">
        <title>Chromosome-Scale Assembly of the Dendrobium nobile Genome Provides Insights Into the Molecular Mechanism of the Biosynthesis of the Medicinal Active Ingredient of Dendrobium.</title>
        <authorList>
            <person name="Xu Q."/>
            <person name="Niu S.-C."/>
            <person name="Li K.-L."/>
            <person name="Zheng P.-J."/>
            <person name="Zhang X.-J."/>
            <person name="Jia Y."/>
            <person name="Liu Y."/>
            <person name="Niu Y.-X."/>
            <person name="Yu L.-H."/>
            <person name="Chen D.-F."/>
            <person name="Zhang G.-Q."/>
        </authorList>
    </citation>
    <scope>NUCLEOTIDE SEQUENCE</scope>
    <source>
        <tissue evidence="2">Leaf</tissue>
    </source>
</reference>